<evidence type="ECO:0000256" key="3">
    <source>
        <dbReference type="ARBA" id="ARBA00012759"/>
    </source>
</evidence>
<dbReference type="AlphaFoldDB" id="A0A1E4TP66"/>
<keyword evidence="4" id="KW-0645">Protease</keyword>
<feature type="compositionally biased region" description="Acidic residues" evidence="8">
    <location>
        <begin position="114"/>
        <end position="133"/>
    </location>
</feature>
<protein>
    <recommendedName>
        <fullName evidence="3">ubiquitinyl hydrolase 1</fullName>
        <ecNumber evidence="3">3.4.19.12</ecNumber>
    </recommendedName>
</protein>
<feature type="compositionally biased region" description="Polar residues" evidence="8">
    <location>
        <begin position="597"/>
        <end position="607"/>
    </location>
</feature>
<dbReference type="EC" id="3.4.19.12" evidence="3"/>
<feature type="compositionally biased region" description="Low complexity" evidence="8">
    <location>
        <begin position="387"/>
        <end position="399"/>
    </location>
</feature>
<name>A0A1E4TP66_PACTA</name>
<dbReference type="STRING" id="669874.A0A1E4TP66"/>
<feature type="region of interest" description="Disordered" evidence="8">
    <location>
        <begin position="327"/>
        <end position="399"/>
    </location>
</feature>
<evidence type="ECO:0000256" key="2">
    <source>
        <dbReference type="ARBA" id="ARBA00009085"/>
    </source>
</evidence>
<comment type="similarity">
    <text evidence="2">Belongs to the peptidase C19 family.</text>
</comment>
<dbReference type="SUPFAM" id="SSF54001">
    <property type="entry name" value="Cysteine proteinases"/>
    <property type="match status" value="1"/>
</dbReference>
<feature type="region of interest" description="Disordered" evidence="8">
    <location>
        <begin position="597"/>
        <end position="647"/>
    </location>
</feature>
<keyword evidence="5" id="KW-0833">Ubl conjugation pathway</keyword>
<dbReference type="Gene3D" id="3.90.70.10">
    <property type="entry name" value="Cysteine proteinases"/>
    <property type="match status" value="1"/>
</dbReference>
<evidence type="ECO:0000313" key="11">
    <source>
        <dbReference type="Proteomes" id="UP000094236"/>
    </source>
</evidence>
<feature type="compositionally biased region" description="Low complexity" evidence="8">
    <location>
        <begin position="411"/>
        <end position="423"/>
    </location>
</feature>
<dbReference type="EMBL" id="KV454018">
    <property type="protein sequence ID" value="ODV93468.1"/>
    <property type="molecule type" value="Genomic_DNA"/>
</dbReference>
<evidence type="ECO:0000256" key="5">
    <source>
        <dbReference type="ARBA" id="ARBA00022786"/>
    </source>
</evidence>
<evidence type="ECO:0000259" key="9">
    <source>
        <dbReference type="PROSITE" id="PS50235"/>
    </source>
</evidence>
<keyword evidence="11" id="KW-1185">Reference proteome</keyword>
<dbReference type="Proteomes" id="UP000094236">
    <property type="component" value="Unassembled WGS sequence"/>
</dbReference>
<feature type="compositionally biased region" description="Polar residues" evidence="8">
    <location>
        <begin position="375"/>
        <end position="386"/>
    </location>
</feature>
<feature type="region of interest" description="Disordered" evidence="8">
    <location>
        <begin position="69"/>
        <end position="136"/>
    </location>
</feature>
<accession>A0A1E4TP66</accession>
<dbReference type="GO" id="GO:0005829">
    <property type="term" value="C:cytosol"/>
    <property type="evidence" value="ECO:0007669"/>
    <property type="project" value="TreeGrafter"/>
</dbReference>
<keyword evidence="6" id="KW-0378">Hydrolase</keyword>
<evidence type="ECO:0000256" key="1">
    <source>
        <dbReference type="ARBA" id="ARBA00000707"/>
    </source>
</evidence>
<keyword evidence="7" id="KW-0788">Thiol protease</keyword>
<evidence type="ECO:0000256" key="7">
    <source>
        <dbReference type="ARBA" id="ARBA00022807"/>
    </source>
</evidence>
<dbReference type="GO" id="GO:0006508">
    <property type="term" value="P:proteolysis"/>
    <property type="evidence" value="ECO:0007669"/>
    <property type="project" value="UniProtKB-KW"/>
</dbReference>
<evidence type="ECO:0000256" key="8">
    <source>
        <dbReference type="SAM" id="MobiDB-lite"/>
    </source>
</evidence>
<proteinExistence type="inferred from homology"/>
<feature type="compositionally biased region" description="Polar residues" evidence="8">
    <location>
        <begin position="355"/>
        <end position="366"/>
    </location>
</feature>
<gene>
    <name evidence="10" type="ORF">PACTADRAFT_52051</name>
</gene>
<dbReference type="GO" id="GO:0005634">
    <property type="term" value="C:nucleus"/>
    <property type="evidence" value="ECO:0007669"/>
    <property type="project" value="UniProtKB-SubCell"/>
</dbReference>
<dbReference type="PANTHER" id="PTHR24006">
    <property type="entry name" value="UBIQUITIN CARBOXYL-TERMINAL HYDROLASE"/>
    <property type="match status" value="1"/>
</dbReference>
<feature type="compositionally biased region" description="Basic residues" evidence="8">
    <location>
        <begin position="623"/>
        <end position="638"/>
    </location>
</feature>
<evidence type="ECO:0000256" key="4">
    <source>
        <dbReference type="ARBA" id="ARBA00022670"/>
    </source>
</evidence>
<dbReference type="PANTHER" id="PTHR24006:SF722">
    <property type="entry name" value="UBIQUITIN CARBOXYL-TERMINAL HYDROLASE 48"/>
    <property type="match status" value="1"/>
</dbReference>
<sequence length="647" mass="73776">MRPQLRKHTDSISKINELIEMTRTRSRSLSTTTTRQTRNSSFSNMEVTLPAWMFLQLYPYYTDFALKNNNHSKNNDNKDNQDKLSKSREFEKEKNLHEDEKIGVEMIENTHSSDDDDDDGDEENESAEEQEGLETEKLKITDQMYKAYKNRRPLVPICLKRYLIDESGKTQKINRKFDIPSVINLPSFMISDQSNFENNSENGKFTDSFRLVLESAVCHRGNSIDSGHYVSFVRKYPFEDNYTAKDEEEAEWLLFNDMKEPDEKIKEMNFKEMMESESPYLLFYKVKEYPRESFSSAPENRLNSSSDSTLLQKLSSNISSTLFKERNNTSDDISNKSETNSIGPSASSKDLRKNSIISNFSQFSRKGTTEEVKKPSSSGNSESNRMNNISGNNANFNNSVKANTLSTGITSDLNNNNNSTNDETLPRLNYHNRQHIQNTLQLSKTKTRSSSQKSRTSIFSHAVASESSISPSDLNYIELSDRYFWYIQDADGNFVREEKLLSDQNNKNPILLFNEKQNANDNITKDENRSPMKSQGQIITDTFNINQANTTAVDANTSLDSIVEHSLNSSKIVVPPSEAHLSNDRNGVQSVPLLSPESTKAISSSKIHSLKPVASEGNNTKKSEKKSKKLRFRHHSHEHRGDKCAIV</sequence>
<feature type="region of interest" description="Disordered" evidence="8">
    <location>
        <begin position="407"/>
        <end position="426"/>
    </location>
</feature>
<dbReference type="GO" id="GO:0004843">
    <property type="term" value="F:cysteine-type deubiquitinase activity"/>
    <property type="evidence" value="ECO:0007669"/>
    <property type="project" value="UniProtKB-EC"/>
</dbReference>
<dbReference type="OrthoDB" id="6287070at2759"/>
<dbReference type="InterPro" id="IPR028889">
    <property type="entry name" value="USP"/>
</dbReference>
<reference evidence="11" key="1">
    <citation type="submission" date="2016-05" db="EMBL/GenBank/DDBJ databases">
        <title>Comparative genomics of biotechnologically important yeasts.</title>
        <authorList>
            <consortium name="DOE Joint Genome Institute"/>
            <person name="Riley R."/>
            <person name="Haridas S."/>
            <person name="Wolfe K.H."/>
            <person name="Lopes M.R."/>
            <person name="Hittinger C.T."/>
            <person name="Goker M."/>
            <person name="Salamov A."/>
            <person name="Wisecaver J."/>
            <person name="Long T.M."/>
            <person name="Aerts A.L."/>
            <person name="Barry K."/>
            <person name="Choi C."/>
            <person name="Clum A."/>
            <person name="Coughlan A.Y."/>
            <person name="Deshpande S."/>
            <person name="Douglass A.P."/>
            <person name="Hanson S.J."/>
            <person name="Klenk H.-P."/>
            <person name="Labutti K."/>
            <person name="Lapidus A."/>
            <person name="Lindquist E."/>
            <person name="Lipzen A."/>
            <person name="Meier-Kolthoff J.P."/>
            <person name="Ohm R.A."/>
            <person name="Otillar R.P."/>
            <person name="Pangilinan J."/>
            <person name="Peng Y."/>
            <person name="Rokas A."/>
            <person name="Rosa C.A."/>
            <person name="Scheuner C."/>
            <person name="Sibirny A.A."/>
            <person name="Slot J.C."/>
            <person name="Stielow J.B."/>
            <person name="Sun H."/>
            <person name="Kurtzman C.P."/>
            <person name="Blackwell M."/>
            <person name="Grigoriev I.V."/>
            <person name="Jeffries T.W."/>
        </authorList>
    </citation>
    <scope>NUCLEOTIDE SEQUENCE [LARGE SCALE GENOMIC DNA]</scope>
    <source>
        <strain evidence="11">NRRL Y-2460</strain>
    </source>
</reference>
<dbReference type="InterPro" id="IPR038765">
    <property type="entry name" value="Papain-like_cys_pep_sf"/>
</dbReference>
<evidence type="ECO:0000313" key="10">
    <source>
        <dbReference type="EMBL" id="ODV93468.1"/>
    </source>
</evidence>
<evidence type="ECO:0000256" key="6">
    <source>
        <dbReference type="ARBA" id="ARBA00022801"/>
    </source>
</evidence>
<feature type="compositionally biased region" description="Polar residues" evidence="8">
    <location>
        <begin position="336"/>
        <end position="348"/>
    </location>
</feature>
<organism evidence="10 11">
    <name type="scientific">Pachysolen tannophilus NRRL Y-2460</name>
    <dbReference type="NCBI Taxonomy" id="669874"/>
    <lineage>
        <taxon>Eukaryota</taxon>
        <taxon>Fungi</taxon>
        <taxon>Dikarya</taxon>
        <taxon>Ascomycota</taxon>
        <taxon>Saccharomycotina</taxon>
        <taxon>Pichiomycetes</taxon>
        <taxon>Pachysolenaceae</taxon>
        <taxon>Pachysolen</taxon>
    </lineage>
</organism>
<dbReference type="GO" id="GO:0016579">
    <property type="term" value="P:protein deubiquitination"/>
    <property type="evidence" value="ECO:0007669"/>
    <property type="project" value="TreeGrafter"/>
</dbReference>
<feature type="compositionally biased region" description="Basic and acidic residues" evidence="8">
    <location>
        <begin position="73"/>
        <end position="103"/>
    </location>
</feature>
<feature type="domain" description="USP" evidence="9">
    <location>
        <begin position="1"/>
        <end position="287"/>
    </location>
</feature>
<dbReference type="PROSITE" id="PS50235">
    <property type="entry name" value="USP_3"/>
    <property type="match status" value="1"/>
</dbReference>
<dbReference type="InterPro" id="IPR050164">
    <property type="entry name" value="Peptidase_C19"/>
</dbReference>
<comment type="catalytic activity">
    <reaction evidence="1">
        <text>Thiol-dependent hydrolysis of ester, thioester, amide, peptide and isopeptide bonds formed by the C-terminal Gly of ubiquitin (a 76-residue protein attached to proteins as an intracellular targeting signal).</text>
        <dbReference type="EC" id="3.4.19.12"/>
    </reaction>
</comment>